<dbReference type="Proteomes" id="UP000886501">
    <property type="component" value="Unassembled WGS sequence"/>
</dbReference>
<dbReference type="EMBL" id="MU118057">
    <property type="protein sequence ID" value="KAF9646484.1"/>
    <property type="molecule type" value="Genomic_DNA"/>
</dbReference>
<accession>A0ACB6ZAH1</accession>
<evidence type="ECO:0000313" key="1">
    <source>
        <dbReference type="EMBL" id="KAF9646484.1"/>
    </source>
</evidence>
<reference evidence="1" key="2">
    <citation type="journal article" date="2020" name="Nat. Commun.">
        <title>Large-scale genome sequencing of mycorrhizal fungi provides insights into the early evolution of symbiotic traits.</title>
        <authorList>
            <person name="Miyauchi S."/>
            <person name="Kiss E."/>
            <person name="Kuo A."/>
            <person name="Drula E."/>
            <person name="Kohler A."/>
            <person name="Sanchez-Garcia M."/>
            <person name="Morin E."/>
            <person name="Andreopoulos B."/>
            <person name="Barry K.W."/>
            <person name="Bonito G."/>
            <person name="Buee M."/>
            <person name="Carver A."/>
            <person name="Chen C."/>
            <person name="Cichocki N."/>
            <person name="Clum A."/>
            <person name="Culley D."/>
            <person name="Crous P.W."/>
            <person name="Fauchery L."/>
            <person name="Girlanda M."/>
            <person name="Hayes R.D."/>
            <person name="Keri Z."/>
            <person name="LaButti K."/>
            <person name="Lipzen A."/>
            <person name="Lombard V."/>
            <person name="Magnuson J."/>
            <person name="Maillard F."/>
            <person name="Murat C."/>
            <person name="Nolan M."/>
            <person name="Ohm R.A."/>
            <person name="Pangilinan J."/>
            <person name="Pereira M.F."/>
            <person name="Perotto S."/>
            <person name="Peter M."/>
            <person name="Pfister S."/>
            <person name="Riley R."/>
            <person name="Sitrit Y."/>
            <person name="Stielow J.B."/>
            <person name="Szollosi G."/>
            <person name="Zifcakova L."/>
            <person name="Stursova M."/>
            <person name="Spatafora J.W."/>
            <person name="Tedersoo L."/>
            <person name="Vaario L.M."/>
            <person name="Yamada A."/>
            <person name="Yan M."/>
            <person name="Wang P."/>
            <person name="Xu J."/>
            <person name="Bruns T."/>
            <person name="Baldrian P."/>
            <person name="Vilgalys R."/>
            <person name="Dunand C."/>
            <person name="Henrissat B."/>
            <person name="Grigoriev I.V."/>
            <person name="Hibbett D."/>
            <person name="Nagy L.G."/>
            <person name="Martin F.M."/>
        </authorList>
    </citation>
    <scope>NUCLEOTIDE SEQUENCE</scope>
    <source>
        <strain evidence="1">P2</strain>
    </source>
</reference>
<comment type="caution">
    <text evidence="1">The sequence shown here is derived from an EMBL/GenBank/DDBJ whole genome shotgun (WGS) entry which is preliminary data.</text>
</comment>
<evidence type="ECO:0000313" key="2">
    <source>
        <dbReference type="Proteomes" id="UP000886501"/>
    </source>
</evidence>
<gene>
    <name evidence="1" type="ORF">BDM02DRAFT_3118628</name>
</gene>
<proteinExistence type="predicted"/>
<protein>
    <submittedName>
        <fullName evidence="1">Uncharacterized protein</fullName>
    </submittedName>
</protein>
<name>A0ACB6ZAH1_THEGA</name>
<sequence length="285" mass="30547">AQHILSLAKNAAAKAEQWIPVDNYGPGRGVVWVASDPGSVASENRLGTGEQVIRYCTEITTPFEKVFGAPSPIIPPSPISPRTPNTSITLLPFYNPRGPRKPSRWAPGIWSRVVLAATFALGLQWGTIGAAVVIHYWMSPVGLGCRALSFLMYGVVSTVAMLLYVAPSILAHASRPQYGSIYWRSWSQACLNGGAVFCGYLGKTLAVASGVGIMVVCFFQSSGAFDNCYCASTTFDNGARDIVFFVINPVIGSSVIKVWVGGLILTFSTAILFGFSIYLGTPPRR</sequence>
<feature type="non-terminal residue" evidence="1">
    <location>
        <position position="1"/>
    </location>
</feature>
<organism evidence="1 2">
    <name type="scientific">Thelephora ganbajun</name>
    <name type="common">Ganba fungus</name>
    <dbReference type="NCBI Taxonomy" id="370292"/>
    <lineage>
        <taxon>Eukaryota</taxon>
        <taxon>Fungi</taxon>
        <taxon>Dikarya</taxon>
        <taxon>Basidiomycota</taxon>
        <taxon>Agaricomycotina</taxon>
        <taxon>Agaricomycetes</taxon>
        <taxon>Thelephorales</taxon>
        <taxon>Thelephoraceae</taxon>
        <taxon>Thelephora</taxon>
    </lineage>
</organism>
<reference evidence="1" key="1">
    <citation type="submission" date="2019-10" db="EMBL/GenBank/DDBJ databases">
        <authorList>
            <consortium name="DOE Joint Genome Institute"/>
            <person name="Kuo A."/>
            <person name="Miyauchi S."/>
            <person name="Kiss E."/>
            <person name="Drula E."/>
            <person name="Kohler A."/>
            <person name="Sanchez-Garcia M."/>
            <person name="Andreopoulos B."/>
            <person name="Barry K.W."/>
            <person name="Bonito G."/>
            <person name="Buee M."/>
            <person name="Carver A."/>
            <person name="Chen C."/>
            <person name="Cichocki N."/>
            <person name="Clum A."/>
            <person name="Culley D."/>
            <person name="Crous P.W."/>
            <person name="Fauchery L."/>
            <person name="Girlanda M."/>
            <person name="Hayes R."/>
            <person name="Keri Z."/>
            <person name="Labutti K."/>
            <person name="Lipzen A."/>
            <person name="Lombard V."/>
            <person name="Magnuson J."/>
            <person name="Maillard F."/>
            <person name="Morin E."/>
            <person name="Murat C."/>
            <person name="Nolan M."/>
            <person name="Ohm R."/>
            <person name="Pangilinan J."/>
            <person name="Pereira M."/>
            <person name="Perotto S."/>
            <person name="Peter M."/>
            <person name="Riley R."/>
            <person name="Sitrit Y."/>
            <person name="Stielow B."/>
            <person name="Szollosi G."/>
            <person name="Zifcakova L."/>
            <person name="Stursova M."/>
            <person name="Spatafora J.W."/>
            <person name="Tedersoo L."/>
            <person name="Vaario L.-M."/>
            <person name="Yamada A."/>
            <person name="Yan M."/>
            <person name="Wang P."/>
            <person name="Xu J."/>
            <person name="Bruns T."/>
            <person name="Baldrian P."/>
            <person name="Vilgalys R."/>
            <person name="Henrissat B."/>
            <person name="Grigoriev I.V."/>
            <person name="Hibbett D."/>
            <person name="Nagy L.G."/>
            <person name="Martin F.M."/>
        </authorList>
    </citation>
    <scope>NUCLEOTIDE SEQUENCE</scope>
    <source>
        <strain evidence="1">P2</strain>
    </source>
</reference>
<keyword evidence="2" id="KW-1185">Reference proteome</keyword>